<feature type="transmembrane region" description="Helical" evidence="8">
    <location>
        <begin position="238"/>
        <end position="260"/>
    </location>
</feature>
<dbReference type="PANTHER" id="PTHR23501">
    <property type="entry name" value="MAJOR FACILITATOR SUPERFAMILY"/>
    <property type="match status" value="1"/>
</dbReference>
<feature type="transmembrane region" description="Helical" evidence="8">
    <location>
        <begin position="210"/>
        <end position="232"/>
    </location>
</feature>
<evidence type="ECO:0000256" key="7">
    <source>
        <dbReference type="ARBA" id="ARBA00023136"/>
    </source>
</evidence>
<dbReference type="PRINTS" id="PR01036">
    <property type="entry name" value="TCRTETB"/>
</dbReference>
<evidence type="ECO:0000256" key="8">
    <source>
        <dbReference type="SAM" id="Phobius"/>
    </source>
</evidence>
<dbReference type="EMBL" id="BOMB01000038">
    <property type="protein sequence ID" value="GID15075.1"/>
    <property type="molecule type" value="Genomic_DNA"/>
</dbReference>
<accession>A0A8J3J5F2</accession>
<dbReference type="InterPro" id="IPR020846">
    <property type="entry name" value="MFS_dom"/>
</dbReference>
<dbReference type="Pfam" id="PF07690">
    <property type="entry name" value="MFS_1"/>
    <property type="match status" value="1"/>
</dbReference>
<dbReference type="InterPro" id="IPR004638">
    <property type="entry name" value="EmrB-like"/>
</dbReference>
<name>A0A8J3J5F2_9ACTN</name>
<dbReference type="Proteomes" id="UP000612808">
    <property type="component" value="Unassembled WGS sequence"/>
</dbReference>
<dbReference type="InterPro" id="IPR011701">
    <property type="entry name" value="MFS"/>
</dbReference>
<dbReference type="SUPFAM" id="SSF103473">
    <property type="entry name" value="MFS general substrate transporter"/>
    <property type="match status" value="1"/>
</dbReference>
<dbReference type="RefSeq" id="WP_203663209.1">
    <property type="nucleotide sequence ID" value="NZ_BAAAZM010000001.1"/>
</dbReference>
<feature type="transmembrane region" description="Helical" evidence="8">
    <location>
        <begin position="510"/>
        <end position="531"/>
    </location>
</feature>
<evidence type="ECO:0000259" key="9">
    <source>
        <dbReference type="PROSITE" id="PS50850"/>
    </source>
</evidence>
<evidence type="ECO:0000256" key="2">
    <source>
        <dbReference type="ARBA" id="ARBA00007520"/>
    </source>
</evidence>
<feature type="transmembrane region" description="Helical" evidence="8">
    <location>
        <begin position="281"/>
        <end position="304"/>
    </location>
</feature>
<evidence type="ECO:0000256" key="3">
    <source>
        <dbReference type="ARBA" id="ARBA00022448"/>
    </source>
</evidence>
<evidence type="ECO:0000256" key="5">
    <source>
        <dbReference type="ARBA" id="ARBA00022692"/>
    </source>
</evidence>
<dbReference type="InterPro" id="IPR036259">
    <property type="entry name" value="MFS_trans_sf"/>
</dbReference>
<dbReference type="GO" id="GO:0005886">
    <property type="term" value="C:plasma membrane"/>
    <property type="evidence" value="ECO:0007669"/>
    <property type="project" value="UniProtKB-SubCell"/>
</dbReference>
<keyword evidence="4" id="KW-1003">Cell membrane</keyword>
<feature type="transmembrane region" description="Helical" evidence="8">
    <location>
        <begin position="121"/>
        <end position="140"/>
    </location>
</feature>
<feature type="transmembrane region" description="Helical" evidence="8">
    <location>
        <begin position="372"/>
        <end position="393"/>
    </location>
</feature>
<feature type="transmembrane region" description="Helical" evidence="8">
    <location>
        <begin position="316"/>
        <end position="338"/>
    </location>
</feature>
<feature type="transmembrane region" description="Helical" evidence="8">
    <location>
        <begin position="21"/>
        <end position="48"/>
    </location>
</feature>
<dbReference type="Gene3D" id="1.20.1250.20">
    <property type="entry name" value="MFS general substrate transporter like domains"/>
    <property type="match status" value="1"/>
</dbReference>
<keyword evidence="11" id="KW-1185">Reference proteome</keyword>
<feature type="transmembrane region" description="Helical" evidence="8">
    <location>
        <begin position="152"/>
        <end position="172"/>
    </location>
</feature>
<evidence type="ECO:0000256" key="6">
    <source>
        <dbReference type="ARBA" id="ARBA00022989"/>
    </source>
</evidence>
<dbReference type="Gene3D" id="1.20.1720.10">
    <property type="entry name" value="Multidrug resistance protein D"/>
    <property type="match status" value="1"/>
</dbReference>
<reference evidence="10" key="1">
    <citation type="submission" date="2021-01" db="EMBL/GenBank/DDBJ databases">
        <title>Whole genome shotgun sequence of Actinocatenispora rupis NBRC 107355.</title>
        <authorList>
            <person name="Komaki H."/>
            <person name="Tamura T."/>
        </authorList>
    </citation>
    <scope>NUCLEOTIDE SEQUENCE</scope>
    <source>
        <strain evidence="10">NBRC 107355</strain>
    </source>
</reference>
<comment type="subcellular location">
    <subcellularLocation>
        <location evidence="1">Cell membrane</location>
        <topology evidence="1">Multi-pass membrane protein</topology>
    </subcellularLocation>
</comment>
<feature type="transmembrane region" description="Helical" evidence="8">
    <location>
        <begin position="178"/>
        <end position="198"/>
    </location>
</feature>
<dbReference type="FunFam" id="1.20.1720.10:FF:000004">
    <property type="entry name" value="EmrB/QacA family drug resistance transporter"/>
    <property type="match status" value="1"/>
</dbReference>
<dbReference type="NCBIfam" id="TIGR00711">
    <property type="entry name" value="efflux_EmrB"/>
    <property type="match status" value="1"/>
</dbReference>
<evidence type="ECO:0000313" key="10">
    <source>
        <dbReference type="EMBL" id="GID15075.1"/>
    </source>
</evidence>
<keyword evidence="6 8" id="KW-1133">Transmembrane helix</keyword>
<dbReference type="CDD" id="cd17502">
    <property type="entry name" value="MFS_Azr1_MDR_like"/>
    <property type="match status" value="1"/>
</dbReference>
<keyword evidence="7 8" id="KW-0472">Membrane</keyword>
<keyword evidence="3" id="KW-0813">Transport</keyword>
<comment type="caution">
    <text evidence="10">The sequence shown here is derived from an EMBL/GenBank/DDBJ whole genome shotgun (WGS) entry which is preliminary data.</text>
</comment>
<dbReference type="AlphaFoldDB" id="A0A8J3J5F2"/>
<feature type="domain" description="Major facilitator superfamily (MFS) profile" evidence="9">
    <location>
        <begin position="26"/>
        <end position="536"/>
    </location>
</feature>
<gene>
    <name evidence="10" type="ORF">Aru02nite_59640</name>
</gene>
<feature type="transmembrane region" description="Helical" evidence="8">
    <location>
        <begin position="413"/>
        <end position="434"/>
    </location>
</feature>
<dbReference type="PROSITE" id="PS50850">
    <property type="entry name" value="MFS"/>
    <property type="match status" value="1"/>
</dbReference>
<comment type="similarity">
    <text evidence="2">Belongs to the major facilitator superfamily. TCR/Tet family.</text>
</comment>
<proteinExistence type="inferred from homology"/>
<evidence type="ECO:0000313" key="11">
    <source>
        <dbReference type="Proteomes" id="UP000612808"/>
    </source>
</evidence>
<protein>
    <recommendedName>
        <fullName evidence="9">Major facilitator superfamily (MFS) profile domain-containing protein</fullName>
    </recommendedName>
</protein>
<evidence type="ECO:0000256" key="4">
    <source>
        <dbReference type="ARBA" id="ARBA00022475"/>
    </source>
</evidence>
<keyword evidence="5 8" id="KW-0812">Transmembrane</keyword>
<dbReference type="PANTHER" id="PTHR23501:SF197">
    <property type="entry name" value="COMD"/>
    <property type="match status" value="1"/>
</dbReference>
<feature type="transmembrane region" description="Helical" evidence="8">
    <location>
        <begin position="91"/>
        <end position="109"/>
    </location>
</feature>
<sequence>MSTATAPSGQDTWERPKLSSAGIWVIVIGLMLGMLLAALDQTIVATALPTIVGKLGGLEHYSWVTTAYLLTSTASTPLYGKLSDLYGRRPLILVSIGLFLAGSLLAGISQNMTELIFTRGLQGLGGGGLMTLAFTIISDIVPPRDRGKYQGVFGAVFGLSSVAGPLVGGYFADHNWRWIFYINLPLGIAALIVINIVLRKVPHRKASHRIDYLGAALLVASVVCLLLMTTWGGNEYAWASPTIIGLGAAGVLLAVAFCVVEARAAEPILPLGLFRRKTYTLSIVASFILGAGMFGSIMYMPMYLQIVRGNSPTTSGLLMLPMMVGVLVTSVIGGRIISKLGKYKWITVAGTVVMAAGIALCATMKVDTAMGVIFLFLVIIGVGLGMCMQPMVLAAQDGLAPHELGAGTASMTFLRQLGGSFGVAAFGAVMTARLNHWMGDLMPPATAKLKGQIAAWMRDHPGQPLPKSLSVPHGGGGGGIDASSLRDPKMIQALPAPIRDAVHLAFTHTLSTLFVVSAAVAVLAIVVTLFLPNHELSSSAPVDDPEAQAAALG</sequence>
<organism evidence="10 11">
    <name type="scientific">Actinocatenispora rupis</name>
    <dbReference type="NCBI Taxonomy" id="519421"/>
    <lineage>
        <taxon>Bacteria</taxon>
        <taxon>Bacillati</taxon>
        <taxon>Actinomycetota</taxon>
        <taxon>Actinomycetes</taxon>
        <taxon>Micromonosporales</taxon>
        <taxon>Micromonosporaceae</taxon>
        <taxon>Actinocatenispora</taxon>
    </lineage>
</organism>
<evidence type="ECO:0000256" key="1">
    <source>
        <dbReference type="ARBA" id="ARBA00004651"/>
    </source>
</evidence>
<dbReference type="GO" id="GO:0022857">
    <property type="term" value="F:transmembrane transporter activity"/>
    <property type="evidence" value="ECO:0007669"/>
    <property type="project" value="InterPro"/>
</dbReference>